<dbReference type="RefSeq" id="YP_009801824.1">
    <property type="nucleotide sequence ID" value="NC_047975.1"/>
</dbReference>
<gene>
    <name evidence="1" type="primary">85</name>
    <name evidence="1" type="ORF">PBI_SQUASH_85</name>
</gene>
<proteinExistence type="predicted"/>
<accession>A0A2U8UM89</accession>
<dbReference type="EMBL" id="MH153813">
    <property type="protein sequence ID" value="AWN04703.1"/>
    <property type="molecule type" value="Genomic_DNA"/>
</dbReference>
<dbReference type="GeneID" id="54992350"/>
<sequence length="84" mass="9346">MSDQPADDRSTQVDQAPTLGEMADVMRDWQARGVTLASVRYVIPKVFYKELDAEQERAHAIARALRTEARAAVATTIDKHHPGL</sequence>
<keyword evidence="2" id="KW-1185">Reference proteome</keyword>
<dbReference type="Proteomes" id="UP000246514">
    <property type="component" value="Segment"/>
</dbReference>
<dbReference type="KEGG" id="vg:54992350"/>
<name>A0A2U8UM89_9CAUD</name>
<protein>
    <submittedName>
        <fullName evidence="1">Uncharacterized protein</fullName>
    </submittedName>
</protein>
<evidence type="ECO:0000313" key="1">
    <source>
        <dbReference type="EMBL" id="AWN04703.1"/>
    </source>
</evidence>
<reference evidence="1 2" key="1">
    <citation type="submission" date="2018-04" db="EMBL/GenBank/DDBJ databases">
        <authorList>
            <person name="Fournier C.T."/>
            <person name="Kim C.J."/>
            <person name="Romero I.G."/>
            <person name="Sanchez M."/>
            <person name="Do N."/>
            <person name="Wu S."/>
            <person name="Mosier S.A."/>
            <person name="Wang J."/>
            <person name="Lund A."/>
            <person name="Moberg-Parker J."/>
            <person name="Stanton A.-C.J."/>
            <person name="Garlena R.A."/>
            <person name="Russell D.A."/>
            <person name="Pope W.H."/>
            <person name="Jacobs-Sera D."/>
            <person name="Hatfull G.F."/>
        </authorList>
    </citation>
    <scope>NUCLEOTIDE SEQUENCE [LARGE SCALE GENOMIC DNA]</scope>
</reference>
<organism evidence="1 2">
    <name type="scientific">Microbacterium phage Squash</name>
    <dbReference type="NCBI Taxonomy" id="2182357"/>
    <lineage>
        <taxon>Viruses</taxon>
        <taxon>Duplodnaviria</taxon>
        <taxon>Heunggongvirae</taxon>
        <taxon>Uroviricota</taxon>
        <taxon>Caudoviricetes</taxon>
        <taxon>Squashvirus</taxon>
        <taxon>Squashvirus squash</taxon>
    </lineage>
</organism>
<evidence type="ECO:0000313" key="2">
    <source>
        <dbReference type="Proteomes" id="UP000246514"/>
    </source>
</evidence>